<dbReference type="InterPro" id="IPR001841">
    <property type="entry name" value="Znf_RING"/>
</dbReference>
<evidence type="ECO:0000256" key="6">
    <source>
        <dbReference type="ARBA" id="ARBA00022737"/>
    </source>
</evidence>
<dbReference type="InterPro" id="IPR031127">
    <property type="entry name" value="E3_UB_ligase_RBR"/>
</dbReference>
<feature type="domain" description="RING-type" evidence="12">
    <location>
        <begin position="173"/>
        <end position="218"/>
    </location>
</feature>
<dbReference type="FunFam" id="3.30.40.10:FF:000137">
    <property type="entry name" value="RanBP-type and C3HC4-type zinc finger-containing protein 1"/>
    <property type="match status" value="1"/>
</dbReference>
<dbReference type="GO" id="GO:0008270">
    <property type="term" value="F:zinc ion binding"/>
    <property type="evidence" value="ECO:0007669"/>
    <property type="project" value="UniProtKB-KW"/>
</dbReference>
<dbReference type="SMART" id="SM00184">
    <property type="entry name" value="RING"/>
    <property type="match status" value="2"/>
</dbReference>
<dbReference type="PROSITE" id="PS00518">
    <property type="entry name" value="ZF_RING_1"/>
    <property type="match status" value="1"/>
</dbReference>
<keyword evidence="15" id="KW-1185">Reference proteome</keyword>
<sequence>MTDAEEQSNELLAVRSIYEEDGHLHLLKKRGNTGESSQRFSLPLSRLCEHLDEIWEERKGDVILFTWFQFLEDETLEYLQLCGNLSIEAITESSCMNSSLGYDQCLASQDSRCHLSSSLHSFEQNCMRSSSSDAEDPRAIVYPVSDISQMLSALIVYDRDRRREVFETSTILCEICFTSKAGWKSMFFDCHHAYCKECICTYFTLQIREGKVTDLKCPFVGCKTTAFPNQVREVIRPEDYARFEQLLLQFTLDSMSDVVYCPRRRCQSPVIVESDNRNMGRCPVCCLVFCTLCKRTYHGLTPCVMKFKKLRRKYLRANAEKKRSLEREHGKSAIHLALMEDTASTEWLKENAKPCPYCGIYIQKVTGCNKITCSKCHSFFCWLCGALLPRADPYSHFNAQGDQCFQRLFEGARVEEENMPPGNQIAWKSIAWISIAWISIA</sequence>
<dbReference type="InterPro" id="IPR031128">
    <property type="entry name" value="RNF14_RING-HC_Zfn"/>
</dbReference>
<dbReference type="Gene3D" id="3.30.40.10">
    <property type="entry name" value="Zinc/RING finger domain, C3HC4 (zinc finger)"/>
    <property type="match status" value="1"/>
</dbReference>
<dbReference type="PROSITE" id="PS50089">
    <property type="entry name" value="ZF_RING_2"/>
    <property type="match status" value="1"/>
</dbReference>
<dbReference type="Gene3D" id="1.20.120.1750">
    <property type="match status" value="1"/>
</dbReference>
<dbReference type="InterPro" id="IPR013083">
    <property type="entry name" value="Znf_RING/FYVE/PHD"/>
</dbReference>
<dbReference type="OrthoDB" id="1431934at2759"/>
<comment type="pathway">
    <text evidence="2">Protein modification; protein ubiquitination.</text>
</comment>
<dbReference type="AlphaFoldDB" id="A0A2T7PLQ9"/>
<comment type="catalytic activity">
    <reaction evidence="1">
        <text>[E2 ubiquitin-conjugating enzyme]-S-ubiquitinyl-L-cysteine + [acceptor protein]-L-lysine = [E2 ubiquitin-conjugating enzyme]-L-cysteine + [acceptor protein]-N(6)-ubiquitinyl-L-lysine.</text>
        <dbReference type="EC" id="2.3.2.31"/>
    </reaction>
</comment>
<dbReference type="InterPro" id="IPR002867">
    <property type="entry name" value="IBR_dom"/>
</dbReference>
<evidence type="ECO:0000256" key="1">
    <source>
        <dbReference type="ARBA" id="ARBA00001798"/>
    </source>
</evidence>
<keyword evidence="9" id="KW-0862">Zinc</keyword>
<dbReference type="Gene3D" id="2.20.25.20">
    <property type="match status" value="1"/>
</dbReference>
<proteinExistence type="inferred from homology"/>
<dbReference type="PROSITE" id="PS51873">
    <property type="entry name" value="TRIAD"/>
    <property type="match status" value="1"/>
</dbReference>
<evidence type="ECO:0000256" key="2">
    <source>
        <dbReference type="ARBA" id="ARBA00004906"/>
    </source>
</evidence>
<evidence type="ECO:0000256" key="8">
    <source>
        <dbReference type="ARBA" id="ARBA00022786"/>
    </source>
</evidence>
<evidence type="ECO:0000256" key="3">
    <source>
        <dbReference type="ARBA" id="ARBA00012251"/>
    </source>
</evidence>
<dbReference type="CDD" id="cd20354">
    <property type="entry name" value="Rcat_RBR_RNF14"/>
    <property type="match status" value="1"/>
</dbReference>
<organism evidence="14 15">
    <name type="scientific">Pomacea canaliculata</name>
    <name type="common">Golden apple snail</name>
    <dbReference type="NCBI Taxonomy" id="400727"/>
    <lineage>
        <taxon>Eukaryota</taxon>
        <taxon>Metazoa</taxon>
        <taxon>Spiralia</taxon>
        <taxon>Lophotrochozoa</taxon>
        <taxon>Mollusca</taxon>
        <taxon>Gastropoda</taxon>
        <taxon>Caenogastropoda</taxon>
        <taxon>Architaenioglossa</taxon>
        <taxon>Ampullarioidea</taxon>
        <taxon>Ampullariidae</taxon>
        <taxon>Pomacea</taxon>
    </lineage>
</organism>
<feature type="domain" description="RING-type" evidence="13">
    <location>
        <begin position="169"/>
        <end position="408"/>
    </location>
</feature>
<name>A0A2T7PLQ9_POMCA</name>
<evidence type="ECO:0000313" key="15">
    <source>
        <dbReference type="Proteomes" id="UP000245119"/>
    </source>
</evidence>
<dbReference type="Pfam" id="PF22191">
    <property type="entry name" value="IBR_1"/>
    <property type="match status" value="1"/>
</dbReference>
<keyword evidence="4" id="KW-0808">Transferase</keyword>
<dbReference type="InterPro" id="IPR044066">
    <property type="entry name" value="TRIAD_supradom"/>
</dbReference>
<dbReference type="SUPFAM" id="SSF54495">
    <property type="entry name" value="UBC-like"/>
    <property type="match status" value="1"/>
</dbReference>
<evidence type="ECO:0000256" key="11">
    <source>
        <dbReference type="PROSITE-ProRule" id="PRU00175"/>
    </source>
</evidence>
<keyword evidence="8" id="KW-0833">Ubl conjugation pathway</keyword>
<gene>
    <name evidence="14" type="ORF">C0Q70_05621</name>
</gene>
<dbReference type="EMBL" id="PZQS01000003">
    <property type="protein sequence ID" value="PVD34350.1"/>
    <property type="molecule type" value="Genomic_DNA"/>
</dbReference>
<dbReference type="GO" id="GO:0061630">
    <property type="term" value="F:ubiquitin protein ligase activity"/>
    <property type="evidence" value="ECO:0007669"/>
    <property type="project" value="UniProtKB-EC"/>
</dbReference>
<evidence type="ECO:0000259" key="12">
    <source>
        <dbReference type="PROSITE" id="PS50089"/>
    </source>
</evidence>
<keyword evidence="6" id="KW-0677">Repeat</keyword>
<comment type="caution">
    <text evidence="14">The sequence shown here is derived from an EMBL/GenBank/DDBJ whole genome shotgun (WGS) entry which is preliminary data.</text>
</comment>
<evidence type="ECO:0000259" key="13">
    <source>
        <dbReference type="PROSITE" id="PS51873"/>
    </source>
</evidence>
<evidence type="ECO:0000256" key="7">
    <source>
        <dbReference type="ARBA" id="ARBA00022771"/>
    </source>
</evidence>
<keyword evidence="5" id="KW-0479">Metal-binding</keyword>
<dbReference type="CDD" id="cd23820">
    <property type="entry name" value="RWD_RNF14"/>
    <property type="match status" value="1"/>
</dbReference>
<evidence type="ECO:0000256" key="5">
    <source>
        <dbReference type="ARBA" id="ARBA00022723"/>
    </source>
</evidence>
<dbReference type="Pfam" id="PF01485">
    <property type="entry name" value="IBR"/>
    <property type="match status" value="1"/>
</dbReference>
<reference evidence="14 15" key="1">
    <citation type="submission" date="2018-04" db="EMBL/GenBank/DDBJ databases">
        <title>The genome of golden apple snail Pomacea canaliculata provides insight into stress tolerance and invasive adaptation.</title>
        <authorList>
            <person name="Liu C."/>
            <person name="Liu B."/>
            <person name="Ren Y."/>
            <person name="Zhang Y."/>
            <person name="Wang H."/>
            <person name="Li S."/>
            <person name="Jiang F."/>
            <person name="Yin L."/>
            <person name="Zhang G."/>
            <person name="Qian W."/>
            <person name="Fan W."/>
        </authorList>
    </citation>
    <scope>NUCLEOTIDE SEQUENCE [LARGE SCALE GENOMIC DNA]</scope>
    <source>
        <strain evidence="14">SZHN2017</strain>
        <tissue evidence="14">Muscle</tissue>
    </source>
</reference>
<protein>
    <recommendedName>
        <fullName evidence="3">RBR-type E3 ubiquitin transferase</fullName>
        <ecNumber evidence="3">2.3.2.31</ecNumber>
    </recommendedName>
</protein>
<dbReference type="InterPro" id="IPR047548">
    <property type="entry name" value="Rcat_RBR_RNF14"/>
</dbReference>
<dbReference type="SUPFAM" id="SSF57850">
    <property type="entry name" value="RING/U-box"/>
    <property type="match status" value="3"/>
</dbReference>
<dbReference type="Proteomes" id="UP000245119">
    <property type="component" value="Linkage Group LG3"/>
</dbReference>
<evidence type="ECO:0000256" key="4">
    <source>
        <dbReference type="ARBA" id="ARBA00022679"/>
    </source>
</evidence>
<comment type="similarity">
    <text evidence="10">Belongs to the RBR family. RNF14 subfamily.</text>
</comment>
<dbReference type="GO" id="GO:0016567">
    <property type="term" value="P:protein ubiquitination"/>
    <property type="evidence" value="ECO:0007669"/>
    <property type="project" value="InterPro"/>
</dbReference>
<evidence type="ECO:0000256" key="10">
    <source>
        <dbReference type="ARBA" id="ARBA00044508"/>
    </source>
</evidence>
<dbReference type="PANTHER" id="PTHR11685">
    <property type="entry name" value="RBR FAMILY RING FINGER AND IBR DOMAIN-CONTAINING"/>
    <property type="match status" value="1"/>
</dbReference>
<dbReference type="InterPro" id="IPR016135">
    <property type="entry name" value="UBQ-conjugating_enzyme/RWD"/>
</dbReference>
<dbReference type="SMART" id="SM00647">
    <property type="entry name" value="IBR"/>
    <property type="match status" value="2"/>
</dbReference>
<dbReference type="InterPro" id="IPR017907">
    <property type="entry name" value="Znf_RING_CS"/>
</dbReference>
<accession>A0A2T7PLQ9</accession>
<evidence type="ECO:0000256" key="9">
    <source>
        <dbReference type="ARBA" id="ARBA00022833"/>
    </source>
</evidence>
<dbReference type="CDD" id="cd16628">
    <property type="entry name" value="RING-HC_RBR_RNF14"/>
    <property type="match status" value="1"/>
</dbReference>
<dbReference type="Gene3D" id="3.10.110.10">
    <property type="entry name" value="Ubiquitin Conjugating Enzyme"/>
    <property type="match status" value="1"/>
</dbReference>
<dbReference type="CDD" id="cd20341">
    <property type="entry name" value="BRcat_RBR_RNF14"/>
    <property type="match status" value="1"/>
</dbReference>
<dbReference type="EC" id="2.3.2.31" evidence="3"/>
<evidence type="ECO:0000313" key="14">
    <source>
        <dbReference type="EMBL" id="PVD34350.1"/>
    </source>
</evidence>
<keyword evidence="7 11" id="KW-0863">Zinc-finger</keyword>